<comment type="caution">
    <text evidence="2">The sequence shown here is derived from an EMBL/GenBank/DDBJ whole genome shotgun (WGS) entry which is preliminary data.</text>
</comment>
<name>T1CRX8_9ZZZZ</name>
<feature type="non-terminal residue" evidence="2">
    <location>
        <position position="59"/>
    </location>
</feature>
<dbReference type="EMBL" id="AUZY01002573">
    <property type="protein sequence ID" value="EQD72040.1"/>
    <property type="molecule type" value="Genomic_DNA"/>
</dbReference>
<protein>
    <recommendedName>
        <fullName evidence="3">TraD/TraG TraM recognition site domain-containing protein</fullName>
    </recommendedName>
</protein>
<evidence type="ECO:0000256" key="1">
    <source>
        <dbReference type="SAM" id="MobiDB-lite"/>
    </source>
</evidence>
<reference evidence="2" key="2">
    <citation type="journal article" date="2014" name="ISME J.">
        <title>Microbial stratification in low pH oxic and suboxic macroscopic growths along an acid mine drainage.</title>
        <authorList>
            <person name="Mendez-Garcia C."/>
            <person name="Mesa V."/>
            <person name="Sprenger R.R."/>
            <person name="Richter M."/>
            <person name="Diez M.S."/>
            <person name="Solano J."/>
            <person name="Bargiela R."/>
            <person name="Golyshina O.V."/>
            <person name="Manteca A."/>
            <person name="Ramos J.L."/>
            <person name="Gallego J.R."/>
            <person name="Llorente I."/>
            <person name="Martins Dos Santos V.A."/>
            <person name="Jensen O.N."/>
            <person name="Pelaez A.I."/>
            <person name="Sanchez J."/>
            <person name="Ferrer M."/>
        </authorList>
    </citation>
    <scope>NUCLEOTIDE SEQUENCE</scope>
</reference>
<organism evidence="2">
    <name type="scientific">mine drainage metagenome</name>
    <dbReference type="NCBI Taxonomy" id="410659"/>
    <lineage>
        <taxon>unclassified sequences</taxon>
        <taxon>metagenomes</taxon>
        <taxon>ecological metagenomes</taxon>
    </lineage>
</organism>
<gene>
    <name evidence="2" type="ORF">B1B_04105</name>
</gene>
<evidence type="ECO:0008006" key="3">
    <source>
        <dbReference type="Google" id="ProtNLM"/>
    </source>
</evidence>
<reference evidence="2" key="1">
    <citation type="submission" date="2013-08" db="EMBL/GenBank/DDBJ databases">
        <authorList>
            <person name="Mendez C."/>
            <person name="Richter M."/>
            <person name="Ferrer M."/>
            <person name="Sanchez J."/>
        </authorList>
    </citation>
    <scope>NUCLEOTIDE SEQUENCE</scope>
</reference>
<feature type="region of interest" description="Disordered" evidence="1">
    <location>
        <begin position="40"/>
        <end position="59"/>
    </location>
</feature>
<evidence type="ECO:0000313" key="2">
    <source>
        <dbReference type="EMBL" id="EQD72040.1"/>
    </source>
</evidence>
<dbReference type="AlphaFoldDB" id="T1CRX8"/>
<sequence length="59" mass="6543">MVLAHQHLGQLPKELRDAVSANARTKVWFSMSPEDAHALSRHVAPEVSEHDLSHLGAYT</sequence>
<proteinExistence type="predicted"/>
<accession>T1CRX8</accession>
<feature type="compositionally biased region" description="Basic and acidic residues" evidence="1">
    <location>
        <begin position="40"/>
        <end position="53"/>
    </location>
</feature>